<evidence type="ECO:0000259" key="1">
    <source>
        <dbReference type="PROSITE" id="PS50878"/>
    </source>
</evidence>
<reference evidence="2 3" key="2">
    <citation type="submission" date="2018-11" db="EMBL/GenBank/DDBJ databases">
        <authorList>
            <consortium name="Pathogen Informatics"/>
        </authorList>
    </citation>
    <scope>NUCLEOTIDE SEQUENCE [LARGE SCALE GENOMIC DNA]</scope>
    <source>
        <strain evidence="2 3">NST_G2</strain>
    </source>
</reference>
<gene>
    <name evidence="2" type="ORF">SSLN_LOCUS1170</name>
</gene>
<dbReference type="WBParaSite" id="SSLN_0000121901-mRNA-1">
    <property type="protein sequence ID" value="SSLN_0000121901-mRNA-1"/>
    <property type="gene ID" value="SSLN_0000121901"/>
</dbReference>
<evidence type="ECO:0000313" key="2">
    <source>
        <dbReference type="EMBL" id="VDL87088.1"/>
    </source>
</evidence>
<feature type="domain" description="Reverse transcriptase" evidence="1">
    <location>
        <begin position="1"/>
        <end position="153"/>
    </location>
</feature>
<organism evidence="4">
    <name type="scientific">Schistocephalus solidus</name>
    <name type="common">Tapeworm</name>
    <dbReference type="NCBI Taxonomy" id="70667"/>
    <lineage>
        <taxon>Eukaryota</taxon>
        <taxon>Metazoa</taxon>
        <taxon>Spiralia</taxon>
        <taxon>Lophotrochozoa</taxon>
        <taxon>Platyhelminthes</taxon>
        <taxon>Cestoda</taxon>
        <taxon>Eucestoda</taxon>
        <taxon>Diphyllobothriidea</taxon>
        <taxon>Diphyllobothriidae</taxon>
        <taxon>Schistocephalus</taxon>
    </lineage>
</organism>
<dbReference type="STRING" id="70667.A0A183SAC2"/>
<name>A0A183SAC2_SCHSO</name>
<dbReference type="InterPro" id="IPR043502">
    <property type="entry name" value="DNA/RNA_pol_sf"/>
</dbReference>
<keyword evidence="3" id="KW-1185">Reference proteome</keyword>
<dbReference type="PROSITE" id="PS50878">
    <property type="entry name" value="RT_POL"/>
    <property type="match status" value="1"/>
</dbReference>
<dbReference type="EMBL" id="UYSU01001757">
    <property type="protein sequence ID" value="VDL87088.1"/>
    <property type="molecule type" value="Genomic_DNA"/>
</dbReference>
<reference evidence="4" key="1">
    <citation type="submission" date="2016-06" db="UniProtKB">
        <authorList>
            <consortium name="WormBaseParasite"/>
        </authorList>
    </citation>
    <scope>IDENTIFICATION</scope>
</reference>
<dbReference type="Pfam" id="PF00078">
    <property type="entry name" value="RVT_1"/>
    <property type="match status" value="1"/>
</dbReference>
<protein>
    <submittedName>
        <fullName evidence="4">Reverse transcriptase domain-containing protein</fullName>
    </submittedName>
</protein>
<accession>A0A183SAC2</accession>
<dbReference type="Proteomes" id="UP000275846">
    <property type="component" value="Unassembled WGS sequence"/>
</dbReference>
<dbReference type="SUPFAM" id="SSF56672">
    <property type="entry name" value="DNA/RNA polymerases"/>
    <property type="match status" value="1"/>
</dbReference>
<dbReference type="OrthoDB" id="445826at2759"/>
<evidence type="ECO:0000313" key="4">
    <source>
        <dbReference type="WBParaSite" id="SSLN_0000121901-mRNA-1"/>
    </source>
</evidence>
<dbReference type="PANTHER" id="PTHR33332">
    <property type="entry name" value="REVERSE TRANSCRIPTASE DOMAIN-CONTAINING PROTEIN"/>
    <property type="match status" value="1"/>
</dbReference>
<evidence type="ECO:0000313" key="3">
    <source>
        <dbReference type="Proteomes" id="UP000275846"/>
    </source>
</evidence>
<dbReference type="AlphaFoldDB" id="A0A183SAC2"/>
<proteinExistence type="predicted"/>
<sequence length="199" mass="22395">MRHLLLTKTSTPVSPGWIFSLLEDYFTSRTQFVQSGKRKSTVLPNNCGVLQGAILSAHLFFPHTDDLISPNDCLYIKYADDMVVGHPLKNHTHLQCLKEGLNHVSAWSSDNGLQLNHEKSVLFVFHLRLSPSSPFSAILPNEVSSFRYLGVTLTSHLSFSQHIDTLFTKIRKLLRGTLFEIGCEFQVAQAYEFLVSTSV</sequence>
<dbReference type="InterPro" id="IPR000477">
    <property type="entry name" value="RT_dom"/>
</dbReference>